<evidence type="ECO:0000313" key="2">
    <source>
        <dbReference type="Proteomes" id="UP000703269"/>
    </source>
</evidence>
<dbReference type="OrthoDB" id="2798932at2759"/>
<protein>
    <recommendedName>
        <fullName evidence="3">F-box domain-containing protein</fullName>
    </recommendedName>
</protein>
<evidence type="ECO:0008006" key="3">
    <source>
        <dbReference type="Google" id="ProtNLM"/>
    </source>
</evidence>
<sequence length="572" mass="62960">MAALGSIKTLAHDIVQRIDSLALAVNSYKSLSESLATDSIQGVDDALSLALSHVRVLRNFRSPVNSLPPEILTTIFRCLMEPETQPQQHRTLTGVAPSAGTATRIPISITHVCRYWRDSALGCPLLWSPIVFEPKDMATKYSLPYLCLQRALGAPLDVQIKCSKSMDPQIWSVLAARSSRLRRVQVIDLLGPEQLRELRQAVPILHTLHIEVSHDLFDRRWEGEDLLDELPELFAGSTPALRHLKLNLFTSFSTNRFANLEVLHLSHQIYRERGDLASLFALLEASLQLEEVSLTDCHLAFAHEGPVPTGDRFLPLYRLRRLTLVDCHASLVSSVLARVETAHGGIALLIKDWTPSRPLNALFPPPATSRLHALAGVTALALDYDRAEVRAGGGGSAVRLALEPDLDTADALAPALAALFPLHALRSVALAGIELHGAPFWRGFLGALPALAHLALWLPPTQPQKWVEALRPDAGTAYPAPLLDTLTVFPPYPAVLDAAAAVLQARAEDGHRLRVLNVVMEERTRDAEIRRAFEGLDIAALEQFVDRVVQDVVSRYGHEFPVPEEHRAFIAQ</sequence>
<dbReference type="Proteomes" id="UP000703269">
    <property type="component" value="Unassembled WGS sequence"/>
</dbReference>
<proteinExistence type="predicted"/>
<gene>
    <name evidence="1" type="ORF">PsYK624_096300</name>
</gene>
<organism evidence="1 2">
    <name type="scientific">Phanerochaete sordida</name>
    <dbReference type="NCBI Taxonomy" id="48140"/>
    <lineage>
        <taxon>Eukaryota</taxon>
        <taxon>Fungi</taxon>
        <taxon>Dikarya</taxon>
        <taxon>Basidiomycota</taxon>
        <taxon>Agaricomycotina</taxon>
        <taxon>Agaricomycetes</taxon>
        <taxon>Polyporales</taxon>
        <taxon>Phanerochaetaceae</taxon>
        <taxon>Phanerochaete</taxon>
    </lineage>
</organism>
<dbReference type="SUPFAM" id="SSF52047">
    <property type="entry name" value="RNI-like"/>
    <property type="match status" value="1"/>
</dbReference>
<evidence type="ECO:0000313" key="1">
    <source>
        <dbReference type="EMBL" id="GJE93471.1"/>
    </source>
</evidence>
<comment type="caution">
    <text evidence="1">The sequence shown here is derived from an EMBL/GenBank/DDBJ whole genome shotgun (WGS) entry which is preliminary data.</text>
</comment>
<dbReference type="EMBL" id="BPQB01000032">
    <property type="protein sequence ID" value="GJE93471.1"/>
    <property type="molecule type" value="Genomic_DNA"/>
</dbReference>
<dbReference type="Gene3D" id="1.20.1280.50">
    <property type="match status" value="1"/>
</dbReference>
<dbReference type="AlphaFoldDB" id="A0A9P3GEJ7"/>
<keyword evidence="2" id="KW-1185">Reference proteome</keyword>
<accession>A0A9P3GEJ7</accession>
<name>A0A9P3GEJ7_9APHY</name>
<reference evidence="1 2" key="1">
    <citation type="submission" date="2021-08" db="EMBL/GenBank/DDBJ databases">
        <title>Draft Genome Sequence of Phanerochaete sordida strain YK-624.</title>
        <authorList>
            <person name="Mori T."/>
            <person name="Dohra H."/>
            <person name="Suzuki T."/>
            <person name="Kawagishi H."/>
            <person name="Hirai H."/>
        </authorList>
    </citation>
    <scope>NUCLEOTIDE SEQUENCE [LARGE SCALE GENOMIC DNA]</scope>
    <source>
        <strain evidence="1 2">YK-624</strain>
    </source>
</reference>